<dbReference type="InterPro" id="IPR011051">
    <property type="entry name" value="RmlC_Cupin_sf"/>
</dbReference>
<keyword evidence="2" id="KW-0413">Isomerase</keyword>
<proteinExistence type="predicted"/>
<gene>
    <name evidence="2" type="ORF">SAMN05421544_10981</name>
</gene>
<accession>A0A1G7CZL4</accession>
<dbReference type="GO" id="GO:0005976">
    <property type="term" value="P:polysaccharide metabolic process"/>
    <property type="evidence" value="ECO:0007669"/>
    <property type="project" value="InterPro"/>
</dbReference>
<dbReference type="GO" id="GO:0009298">
    <property type="term" value="P:GDP-mannose biosynthetic process"/>
    <property type="evidence" value="ECO:0007669"/>
    <property type="project" value="TreeGrafter"/>
</dbReference>
<dbReference type="GO" id="GO:0004475">
    <property type="term" value="F:mannose-1-phosphate guanylyltransferase (GTP) activity"/>
    <property type="evidence" value="ECO:0007669"/>
    <property type="project" value="TreeGrafter"/>
</dbReference>
<name>A0A1G7CZL4_9FLAO</name>
<dbReference type="RefSeq" id="WP_092736688.1">
    <property type="nucleotide sequence ID" value="NZ_FNAS01000009.1"/>
</dbReference>
<dbReference type="Pfam" id="PF01050">
    <property type="entry name" value="MannoseP_isomer"/>
    <property type="match status" value="1"/>
</dbReference>
<evidence type="ECO:0000313" key="2">
    <source>
        <dbReference type="EMBL" id="SDE44711.1"/>
    </source>
</evidence>
<evidence type="ECO:0000313" key="3">
    <source>
        <dbReference type="Proteomes" id="UP000198517"/>
    </source>
</evidence>
<dbReference type="Proteomes" id="UP000198517">
    <property type="component" value="Unassembled WGS sequence"/>
</dbReference>
<dbReference type="InterPro" id="IPR001538">
    <property type="entry name" value="Man6P_isomerase-2_C"/>
</dbReference>
<reference evidence="2 3" key="1">
    <citation type="submission" date="2016-10" db="EMBL/GenBank/DDBJ databases">
        <authorList>
            <person name="de Groot N.N."/>
        </authorList>
    </citation>
    <scope>NUCLEOTIDE SEQUENCE [LARGE SCALE GENOMIC DNA]</scope>
    <source>
        <strain evidence="2 3">DSM 24015</strain>
    </source>
</reference>
<dbReference type="Gene3D" id="2.60.120.10">
    <property type="entry name" value="Jelly Rolls"/>
    <property type="match status" value="1"/>
</dbReference>
<dbReference type="OrthoDB" id="9806359at2"/>
<dbReference type="STRING" id="1071918.SAMN05421544_10981"/>
<sequence length="113" mass="13454">MEIGERPWGKYFVLEDQPNYKLKRIEVNPGHRLSYQYHHKRQEAWTIIQGTAKVTLDGEEIVFKYGETVQIPRQIKHRIQNIGEDILVFIEVQTGTYFGEDDIIRLEDDYSRD</sequence>
<feature type="domain" description="Mannose-6-phosphate isomerase type II C-terminal" evidence="1">
    <location>
        <begin position="6"/>
        <end position="108"/>
    </location>
</feature>
<protein>
    <submittedName>
        <fullName evidence="2">Mannose-6-phosphate isomerase</fullName>
    </submittedName>
</protein>
<dbReference type="PANTHER" id="PTHR46390:SF1">
    <property type="entry name" value="MANNOSE-1-PHOSPHATE GUANYLYLTRANSFERASE"/>
    <property type="match status" value="1"/>
</dbReference>
<dbReference type="EMBL" id="FNAS01000009">
    <property type="protein sequence ID" value="SDE44711.1"/>
    <property type="molecule type" value="Genomic_DNA"/>
</dbReference>
<dbReference type="CDD" id="cd02213">
    <property type="entry name" value="cupin_PMI_typeII_C"/>
    <property type="match status" value="1"/>
</dbReference>
<organism evidence="2 3">
    <name type="scientific">Riemerella columbipharyngis</name>
    <dbReference type="NCBI Taxonomy" id="1071918"/>
    <lineage>
        <taxon>Bacteria</taxon>
        <taxon>Pseudomonadati</taxon>
        <taxon>Bacteroidota</taxon>
        <taxon>Flavobacteriia</taxon>
        <taxon>Flavobacteriales</taxon>
        <taxon>Weeksellaceae</taxon>
        <taxon>Riemerella</taxon>
    </lineage>
</organism>
<dbReference type="InterPro" id="IPR051161">
    <property type="entry name" value="Mannose-6P_isomerase_type2"/>
</dbReference>
<evidence type="ECO:0000259" key="1">
    <source>
        <dbReference type="Pfam" id="PF01050"/>
    </source>
</evidence>
<dbReference type="GO" id="GO:0016853">
    <property type="term" value="F:isomerase activity"/>
    <property type="evidence" value="ECO:0007669"/>
    <property type="project" value="UniProtKB-KW"/>
</dbReference>
<dbReference type="SUPFAM" id="SSF51182">
    <property type="entry name" value="RmlC-like cupins"/>
    <property type="match status" value="1"/>
</dbReference>
<dbReference type="PANTHER" id="PTHR46390">
    <property type="entry name" value="MANNOSE-1-PHOSPHATE GUANYLYLTRANSFERASE"/>
    <property type="match status" value="1"/>
</dbReference>
<dbReference type="AlphaFoldDB" id="A0A1G7CZL4"/>
<keyword evidence="3" id="KW-1185">Reference proteome</keyword>
<dbReference type="InterPro" id="IPR014710">
    <property type="entry name" value="RmlC-like_jellyroll"/>
</dbReference>